<feature type="domain" description="Cytochrome P460" evidence="1">
    <location>
        <begin position="34"/>
        <end position="159"/>
    </location>
</feature>
<keyword evidence="3" id="KW-1185">Reference proteome</keyword>
<dbReference type="EMBL" id="JAVDUU010000001">
    <property type="protein sequence ID" value="MDR6941400.1"/>
    <property type="molecule type" value="Genomic_DNA"/>
</dbReference>
<dbReference type="Gene3D" id="3.50.70.20">
    <property type="entry name" value="Cytochrome P460"/>
    <property type="match status" value="1"/>
</dbReference>
<evidence type="ECO:0000313" key="2">
    <source>
        <dbReference type="EMBL" id="MDR6941400.1"/>
    </source>
</evidence>
<name>A0ABU1T9A4_9SPHI</name>
<dbReference type="RefSeq" id="WP_310093102.1">
    <property type="nucleotide sequence ID" value="NZ_JAVDUU010000001.1"/>
</dbReference>
<protein>
    <recommendedName>
        <fullName evidence="1">Cytochrome P460 domain-containing protein</fullName>
    </recommendedName>
</protein>
<comment type="caution">
    <text evidence="2">The sequence shown here is derived from an EMBL/GenBank/DDBJ whole genome shotgun (WGS) entry which is preliminary data.</text>
</comment>
<proteinExistence type="predicted"/>
<dbReference type="InterPro" id="IPR038142">
    <property type="entry name" value="Cytochrome_P460_sp"/>
</dbReference>
<organism evidence="2 3">
    <name type="scientific">Mucilaginibacter pocheonensis</name>
    <dbReference type="NCBI Taxonomy" id="398050"/>
    <lineage>
        <taxon>Bacteria</taxon>
        <taxon>Pseudomonadati</taxon>
        <taxon>Bacteroidota</taxon>
        <taxon>Sphingobacteriia</taxon>
        <taxon>Sphingobacteriales</taxon>
        <taxon>Sphingobacteriaceae</taxon>
        <taxon>Mucilaginibacter</taxon>
    </lineage>
</organism>
<dbReference type="Proteomes" id="UP001247620">
    <property type="component" value="Unassembled WGS sequence"/>
</dbReference>
<dbReference type="InterPro" id="IPR032033">
    <property type="entry name" value="Cytochrome_P460"/>
</dbReference>
<sequence>MKKIIIVSLLNLMIIMMYSFSRAEKKQPEGILIPEGYRNWTHVKTAVNNPTFASHSGFHHIYANPKAMEGYKTGRFADGSIIVFDVLESLPQKNGDIYEGKRKLIDVMVKNSSQFNETGGWGYEEFVYSDSVTTKALHPTKEQCFNCHNTRKASDFIFSNYRS</sequence>
<accession>A0ABU1T9A4</accession>
<reference evidence="2 3" key="1">
    <citation type="submission" date="2023-07" db="EMBL/GenBank/DDBJ databases">
        <title>Sorghum-associated microbial communities from plants grown in Nebraska, USA.</title>
        <authorList>
            <person name="Schachtman D."/>
        </authorList>
    </citation>
    <scope>NUCLEOTIDE SEQUENCE [LARGE SCALE GENOMIC DNA]</scope>
    <source>
        <strain evidence="2 3">3262</strain>
    </source>
</reference>
<evidence type="ECO:0000259" key="1">
    <source>
        <dbReference type="Pfam" id="PF16694"/>
    </source>
</evidence>
<dbReference type="Pfam" id="PF16694">
    <property type="entry name" value="Cytochrome_P460"/>
    <property type="match status" value="1"/>
</dbReference>
<gene>
    <name evidence="2" type="ORF">J2W55_001228</name>
</gene>
<evidence type="ECO:0000313" key="3">
    <source>
        <dbReference type="Proteomes" id="UP001247620"/>
    </source>
</evidence>
<dbReference type="CDD" id="cd20752">
    <property type="entry name" value="cyt_c'_beta"/>
    <property type="match status" value="1"/>
</dbReference>